<sequence>MKGQTSTVALPGASSDSSDTTLTFRLDNAATGGGQAVTVVGRQIGADSYTARVWVQSNGVLQLQLQRSGKSLSVLNLKDVAYVAGEPVHIRFQVTGTVTTTVQAKVWTTGAEPADWTRSVTDTTAVLQAAGSVGLGLYVSASATAGSTVSF</sequence>
<dbReference type="Proteomes" id="UP000268291">
    <property type="component" value="Unassembled WGS sequence"/>
</dbReference>
<keyword evidence="2" id="KW-1185">Reference proteome</keyword>
<evidence type="ECO:0000313" key="1">
    <source>
        <dbReference type="EMBL" id="RUQ81865.1"/>
    </source>
</evidence>
<organism evidence="1 2">
    <name type="scientific">Labedella gwakjiensis</name>
    <dbReference type="NCBI Taxonomy" id="390269"/>
    <lineage>
        <taxon>Bacteria</taxon>
        <taxon>Bacillati</taxon>
        <taxon>Actinomycetota</taxon>
        <taxon>Actinomycetes</taxon>
        <taxon>Micrococcales</taxon>
        <taxon>Microbacteriaceae</taxon>
        <taxon>Labedella</taxon>
    </lineage>
</organism>
<dbReference type="EMBL" id="RZGY01000005">
    <property type="protein sequence ID" value="RUQ81865.1"/>
    <property type="molecule type" value="Genomic_DNA"/>
</dbReference>
<comment type="caution">
    <text evidence="1">The sequence shown here is derived from an EMBL/GenBank/DDBJ whole genome shotgun (WGS) entry which is preliminary data.</text>
</comment>
<name>A0ABY0C508_9MICO</name>
<proteinExistence type="predicted"/>
<protein>
    <submittedName>
        <fullName evidence="1">PKD domain-containing protein</fullName>
    </submittedName>
</protein>
<accession>A0ABY0C508</accession>
<reference evidence="1 2" key="1">
    <citation type="submission" date="2018-12" db="EMBL/GenBank/DDBJ databases">
        <authorList>
            <person name="hu s."/>
            <person name="Xu Y."/>
            <person name="Xu B."/>
            <person name="Li F."/>
        </authorList>
    </citation>
    <scope>NUCLEOTIDE SEQUENCE [LARGE SCALE GENOMIC DNA]</scope>
    <source>
        <strain evidence="1 2">KSW2-17</strain>
    </source>
</reference>
<feature type="non-terminal residue" evidence="1">
    <location>
        <position position="151"/>
    </location>
</feature>
<gene>
    <name evidence="1" type="ORF">ELQ93_17725</name>
</gene>
<evidence type="ECO:0000313" key="2">
    <source>
        <dbReference type="Proteomes" id="UP000268291"/>
    </source>
</evidence>